<dbReference type="Proteomes" id="UP001148662">
    <property type="component" value="Unassembled WGS sequence"/>
</dbReference>
<gene>
    <name evidence="1" type="ORF">NM688_g5875</name>
</gene>
<keyword evidence="2" id="KW-1185">Reference proteome</keyword>
<evidence type="ECO:0000313" key="2">
    <source>
        <dbReference type="Proteomes" id="UP001148662"/>
    </source>
</evidence>
<accession>A0ACC1SNT1</accession>
<name>A0ACC1SNT1_9APHY</name>
<evidence type="ECO:0000313" key="1">
    <source>
        <dbReference type="EMBL" id="KAJ3543256.1"/>
    </source>
</evidence>
<dbReference type="EMBL" id="JANHOG010001133">
    <property type="protein sequence ID" value="KAJ3543256.1"/>
    <property type="molecule type" value="Genomic_DNA"/>
</dbReference>
<proteinExistence type="predicted"/>
<protein>
    <submittedName>
        <fullName evidence="1">Uncharacterized protein</fullName>
    </submittedName>
</protein>
<reference evidence="1" key="1">
    <citation type="submission" date="2022-07" db="EMBL/GenBank/DDBJ databases">
        <title>Genome Sequence of Phlebia brevispora.</title>
        <authorList>
            <person name="Buettner E."/>
        </authorList>
    </citation>
    <scope>NUCLEOTIDE SEQUENCE</scope>
    <source>
        <strain evidence="1">MPL23</strain>
    </source>
</reference>
<organism evidence="1 2">
    <name type="scientific">Phlebia brevispora</name>
    <dbReference type="NCBI Taxonomy" id="194682"/>
    <lineage>
        <taxon>Eukaryota</taxon>
        <taxon>Fungi</taxon>
        <taxon>Dikarya</taxon>
        <taxon>Basidiomycota</taxon>
        <taxon>Agaricomycotina</taxon>
        <taxon>Agaricomycetes</taxon>
        <taxon>Polyporales</taxon>
        <taxon>Meruliaceae</taxon>
        <taxon>Phlebia</taxon>
    </lineage>
</organism>
<sequence>MAVSDNVLNSAFVPQDERQATGFVKALTFTPRSGDAWRLKHGEYAKSDTGRTQLYAPPLEEFVVLHTQLPIGTTETLKASHGPTIGIVTRGQALVTVGQEFEDLNAGGIVFVAPGHDIQIEPFENPQNQAEIWWASSMV</sequence>
<comment type="caution">
    <text evidence="1">The sequence shown here is derived from an EMBL/GenBank/DDBJ whole genome shotgun (WGS) entry which is preliminary data.</text>
</comment>